<keyword evidence="2" id="KW-0812">Transmembrane</keyword>
<dbReference type="AlphaFoldDB" id="A0A917YFB7"/>
<organism evidence="3 4">
    <name type="scientific">Streptomyces albiflavescens</name>
    <dbReference type="NCBI Taxonomy" id="1623582"/>
    <lineage>
        <taxon>Bacteria</taxon>
        <taxon>Bacillati</taxon>
        <taxon>Actinomycetota</taxon>
        <taxon>Actinomycetes</taxon>
        <taxon>Kitasatosporales</taxon>
        <taxon>Streptomycetaceae</taxon>
        <taxon>Streptomyces</taxon>
    </lineage>
</organism>
<evidence type="ECO:0000313" key="4">
    <source>
        <dbReference type="Proteomes" id="UP000600365"/>
    </source>
</evidence>
<evidence type="ECO:0000256" key="1">
    <source>
        <dbReference type="SAM" id="Coils"/>
    </source>
</evidence>
<name>A0A917YFB7_9ACTN</name>
<sequence length="185" mass="20015">MTDEPSAAEPLWASFQDVVEQLTGPLAASTVERVAEEVGRLDKSLAGLRKDLNGLAVEQEDAARALKKRQEALARENQELRCQLDTLKNDLVEQLKLNHEAQSAAAREDTAAVLRELSRAAEEARSSATALEAAVDERLTRLRASWAADVEALRAGQPATERLARVTVVLLSLTLVLGAVGVVLR</sequence>
<evidence type="ECO:0000256" key="2">
    <source>
        <dbReference type="SAM" id="Phobius"/>
    </source>
</evidence>
<protein>
    <submittedName>
        <fullName evidence="3">Uncharacterized protein</fullName>
    </submittedName>
</protein>
<keyword evidence="1" id="KW-0175">Coiled coil</keyword>
<feature type="coiled-coil region" evidence="1">
    <location>
        <begin position="56"/>
        <end position="134"/>
    </location>
</feature>
<feature type="transmembrane region" description="Helical" evidence="2">
    <location>
        <begin position="163"/>
        <end position="184"/>
    </location>
</feature>
<reference evidence="3 4" key="1">
    <citation type="journal article" date="2014" name="Int. J. Syst. Evol. Microbiol.">
        <title>Complete genome sequence of Corynebacterium casei LMG S-19264T (=DSM 44701T), isolated from a smear-ripened cheese.</title>
        <authorList>
            <consortium name="US DOE Joint Genome Institute (JGI-PGF)"/>
            <person name="Walter F."/>
            <person name="Albersmeier A."/>
            <person name="Kalinowski J."/>
            <person name="Ruckert C."/>
        </authorList>
    </citation>
    <scope>NUCLEOTIDE SEQUENCE [LARGE SCALE GENOMIC DNA]</scope>
    <source>
        <strain evidence="3 4">CGMCC 4.7111</strain>
    </source>
</reference>
<proteinExistence type="predicted"/>
<comment type="caution">
    <text evidence="3">The sequence shown here is derived from an EMBL/GenBank/DDBJ whole genome shotgun (WGS) entry which is preliminary data.</text>
</comment>
<evidence type="ECO:0000313" key="3">
    <source>
        <dbReference type="EMBL" id="GGN96485.1"/>
    </source>
</evidence>
<accession>A0A917YFB7</accession>
<dbReference type="EMBL" id="BMMM01000036">
    <property type="protein sequence ID" value="GGN96485.1"/>
    <property type="molecule type" value="Genomic_DNA"/>
</dbReference>
<dbReference type="RefSeq" id="WP_189192660.1">
    <property type="nucleotide sequence ID" value="NZ_BMMM01000036.1"/>
</dbReference>
<gene>
    <name evidence="3" type="ORF">GCM10011579_098000</name>
</gene>
<keyword evidence="2" id="KW-1133">Transmembrane helix</keyword>
<dbReference type="Proteomes" id="UP000600365">
    <property type="component" value="Unassembled WGS sequence"/>
</dbReference>
<keyword evidence="4" id="KW-1185">Reference proteome</keyword>
<keyword evidence="2" id="KW-0472">Membrane</keyword>